<dbReference type="Pfam" id="PF10947">
    <property type="entry name" value="DUF2628"/>
    <property type="match status" value="1"/>
</dbReference>
<feature type="transmembrane region" description="Helical" evidence="2">
    <location>
        <begin position="178"/>
        <end position="200"/>
    </location>
</feature>
<feature type="transmembrane region" description="Helical" evidence="2">
    <location>
        <begin position="151"/>
        <end position="172"/>
    </location>
</feature>
<dbReference type="RefSeq" id="WP_072697621.1">
    <property type="nucleotide sequence ID" value="NZ_FRDI01000011.1"/>
</dbReference>
<dbReference type="InterPro" id="IPR024399">
    <property type="entry name" value="DUF2628"/>
</dbReference>
<dbReference type="OrthoDB" id="4727912at2"/>
<protein>
    <submittedName>
        <fullName evidence="3">Uncharacterized protein</fullName>
    </submittedName>
</protein>
<dbReference type="EMBL" id="FRDI01000011">
    <property type="protein sequence ID" value="SHN69321.1"/>
    <property type="molecule type" value="Genomic_DNA"/>
</dbReference>
<feature type="compositionally biased region" description="Low complexity" evidence="1">
    <location>
        <begin position="33"/>
        <end position="60"/>
    </location>
</feature>
<gene>
    <name evidence="3" type="ORF">SAMN02745728_01934</name>
</gene>
<keyword evidence="2" id="KW-0812">Transmembrane</keyword>
<evidence type="ECO:0000256" key="1">
    <source>
        <dbReference type="SAM" id="MobiDB-lite"/>
    </source>
</evidence>
<name>A0A1M7TF87_9BACT</name>
<sequence length="215" mass="24804">MYCTKCQKDVAALNGVCPQCGLNLTTTPPSARQTPQPQNIQNQNTQNSDNPYPNNDPNQNTQGQNNSAQQNQTLRAFFPPHIDNLGLPFRLKLAFLLIEKYKMHSPNGIMMSPQDTNKAPTFSEKMEMFSWLTFFFTAWYYIFTGMWRKGLSIFGISIAIAIVFEIFTAAMYTEEELLFANLINAVINIALNIIWAKTAFYDRYRTIVRKEVFWW</sequence>
<proteinExistence type="predicted"/>
<organism evidence="3 4">
    <name type="scientific">Desulfovibrio litoralis DSM 11393</name>
    <dbReference type="NCBI Taxonomy" id="1121455"/>
    <lineage>
        <taxon>Bacteria</taxon>
        <taxon>Pseudomonadati</taxon>
        <taxon>Thermodesulfobacteriota</taxon>
        <taxon>Desulfovibrionia</taxon>
        <taxon>Desulfovibrionales</taxon>
        <taxon>Desulfovibrionaceae</taxon>
        <taxon>Desulfovibrio</taxon>
    </lineage>
</organism>
<keyword evidence="4" id="KW-1185">Reference proteome</keyword>
<evidence type="ECO:0000256" key="2">
    <source>
        <dbReference type="SAM" id="Phobius"/>
    </source>
</evidence>
<dbReference type="AlphaFoldDB" id="A0A1M7TF87"/>
<keyword evidence="2" id="KW-1133">Transmembrane helix</keyword>
<evidence type="ECO:0000313" key="4">
    <source>
        <dbReference type="Proteomes" id="UP000186469"/>
    </source>
</evidence>
<dbReference type="STRING" id="1121455.SAMN02745728_01934"/>
<reference evidence="3 4" key="1">
    <citation type="submission" date="2016-12" db="EMBL/GenBank/DDBJ databases">
        <authorList>
            <person name="Song W.-J."/>
            <person name="Kurnit D.M."/>
        </authorList>
    </citation>
    <scope>NUCLEOTIDE SEQUENCE [LARGE SCALE GENOMIC DNA]</scope>
    <source>
        <strain evidence="3 4">DSM 11393</strain>
    </source>
</reference>
<dbReference type="Proteomes" id="UP000186469">
    <property type="component" value="Unassembled WGS sequence"/>
</dbReference>
<feature type="region of interest" description="Disordered" evidence="1">
    <location>
        <begin position="28"/>
        <end position="68"/>
    </location>
</feature>
<evidence type="ECO:0000313" key="3">
    <source>
        <dbReference type="EMBL" id="SHN69321.1"/>
    </source>
</evidence>
<accession>A0A1M7TF87</accession>
<keyword evidence="2" id="KW-0472">Membrane</keyword>